<comment type="caution">
    <text evidence="2">The sequence shown here is derived from an EMBL/GenBank/DDBJ whole genome shotgun (WGS) entry which is preliminary data.</text>
</comment>
<protein>
    <submittedName>
        <fullName evidence="2">Peptidoglycan-binding protein</fullName>
    </submittedName>
</protein>
<dbReference type="InterPro" id="IPR023346">
    <property type="entry name" value="Lysozyme-like_dom_sf"/>
</dbReference>
<accession>A0A4U1I5T0</accession>
<feature type="domain" description="Peptidoglycan binding-like" evidence="1">
    <location>
        <begin position="10"/>
        <end position="65"/>
    </location>
</feature>
<evidence type="ECO:0000313" key="3">
    <source>
        <dbReference type="Proteomes" id="UP000305539"/>
    </source>
</evidence>
<keyword evidence="3" id="KW-1185">Reference proteome</keyword>
<sequence length="270" mass="28229">MNTLKLGNHGPDVVTLQQQLLAHGFAAGSCDGTFGPLTRDAVLAFQRSAGLSADGVVGPQTAAALRAVPRPPTTGSQPQAAPNIPIEAVRAMFPDTPLANIQTHLPRVLLALQAAQQTELTLVVAALATIRVEVASFTPEEERPSALNTSKGGKPFDLYDHRKDLGNLGPSDGATFKGRGFIQLTGRANYTSLGPLAGEPDLASQPERACDPDVAASLLAAFLKPHAQAIDAALLRNDFESARRLVNGGTQGLDEFTRAYRAGMAALGHA</sequence>
<dbReference type="Gene3D" id="1.10.101.10">
    <property type="entry name" value="PGBD-like superfamily/PGBD"/>
    <property type="match status" value="1"/>
</dbReference>
<proteinExistence type="predicted"/>
<evidence type="ECO:0000259" key="1">
    <source>
        <dbReference type="Pfam" id="PF01471"/>
    </source>
</evidence>
<dbReference type="SUPFAM" id="SSF47090">
    <property type="entry name" value="PGBD-like"/>
    <property type="match status" value="1"/>
</dbReference>
<organism evidence="2 3">
    <name type="scientific">Trinickia terrae</name>
    <dbReference type="NCBI Taxonomy" id="2571161"/>
    <lineage>
        <taxon>Bacteria</taxon>
        <taxon>Pseudomonadati</taxon>
        <taxon>Pseudomonadota</taxon>
        <taxon>Betaproteobacteria</taxon>
        <taxon>Burkholderiales</taxon>
        <taxon>Burkholderiaceae</taxon>
        <taxon>Trinickia</taxon>
    </lineage>
</organism>
<dbReference type="SUPFAM" id="SSF53955">
    <property type="entry name" value="Lysozyme-like"/>
    <property type="match status" value="1"/>
</dbReference>
<dbReference type="Gene3D" id="1.10.530.10">
    <property type="match status" value="1"/>
</dbReference>
<reference evidence="2 3" key="1">
    <citation type="submission" date="2019-04" db="EMBL/GenBank/DDBJ databases">
        <title>Trinickia sp. 7GSK02, isolated from subtropical forest soil.</title>
        <authorList>
            <person name="Gao Z.-H."/>
            <person name="Qiu L.-H."/>
        </authorList>
    </citation>
    <scope>NUCLEOTIDE SEQUENCE [LARGE SCALE GENOMIC DNA]</scope>
    <source>
        <strain evidence="2 3">7GSK02</strain>
    </source>
</reference>
<dbReference type="Pfam" id="PF01471">
    <property type="entry name" value="PG_binding_1"/>
    <property type="match status" value="1"/>
</dbReference>
<dbReference type="AlphaFoldDB" id="A0A4U1I5T0"/>
<gene>
    <name evidence="2" type="ORF">FAZ69_13245</name>
</gene>
<dbReference type="PROSITE" id="PS51257">
    <property type="entry name" value="PROKAR_LIPOPROTEIN"/>
    <property type="match status" value="1"/>
</dbReference>
<dbReference type="InterPro" id="IPR036366">
    <property type="entry name" value="PGBDSf"/>
</dbReference>
<dbReference type="Proteomes" id="UP000305539">
    <property type="component" value="Unassembled WGS sequence"/>
</dbReference>
<evidence type="ECO:0000313" key="2">
    <source>
        <dbReference type="EMBL" id="TKC88713.1"/>
    </source>
</evidence>
<dbReference type="InterPro" id="IPR036365">
    <property type="entry name" value="PGBD-like_sf"/>
</dbReference>
<dbReference type="RefSeq" id="WP_136895136.1">
    <property type="nucleotide sequence ID" value="NZ_SWJE01000006.1"/>
</dbReference>
<dbReference type="OrthoDB" id="1242806at2"/>
<dbReference type="EMBL" id="SWJE01000006">
    <property type="protein sequence ID" value="TKC88713.1"/>
    <property type="molecule type" value="Genomic_DNA"/>
</dbReference>
<dbReference type="InterPro" id="IPR002477">
    <property type="entry name" value="Peptidoglycan-bd-like"/>
</dbReference>
<name>A0A4U1I5T0_9BURK</name>